<sequence length="173" mass="18172">MSLPRPAMALPADPAAPPLAGPEGLDLVFIEGFVGHTVIGIHTSELHQPQPLVIDVCAGLPPLRACHSDAIGDTLDYGVLRERLQRLMAEHRVTLLEALAEQIATLALTEFGAHWVRVRVAKPRKFPDVSAVGVQIERRRAPAAPAGAATGTGQGAAAVLRLIGNGMVPGPSR</sequence>
<evidence type="ECO:0000256" key="7">
    <source>
        <dbReference type="ARBA" id="ARBA00032903"/>
    </source>
</evidence>
<dbReference type="SUPFAM" id="SSF55620">
    <property type="entry name" value="Tetrahydrobiopterin biosynthesis enzymes-like"/>
    <property type="match status" value="1"/>
</dbReference>
<comment type="similarity">
    <text evidence="3">Belongs to the DHNA family.</text>
</comment>
<keyword evidence="6 9" id="KW-0456">Lyase</keyword>
<evidence type="ECO:0000256" key="5">
    <source>
        <dbReference type="ARBA" id="ARBA00022909"/>
    </source>
</evidence>
<dbReference type="NCBIfam" id="TIGR00526">
    <property type="entry name" value="folB_dom"/>
    <property type="match status" value="1"/>
</dbReference>
<reference evidence="10" key="1">
    <citation type="submission" date="2015-07" db="EMBL/GenBank/DDBJ databases">
        <title>Discovery of a poly(ethylene terephthalate assimilation.</title>
        <authorList>
            <person name="Yoshida S."/>
            <person name="Hiraga K."/>
            <person name="Takehana T."/>
            <person name="Taniguchi I."/>
            <person name="Yamaji H."/>
            <person name="Maeda Y."/>
            <person name="Toyohara K."/>
            <person name="Miyamoto K."/>
            <person name="Kimura Y."/>
            <person name="Oda K."/>
        </authorList>
    </citation>
    <scope>NUCLEOTIDE SEQUENCE [LARGE SCALE GENOMIC DNA]</scope>
    <source>
        <strain evidence="10">NBRC 110686 / TISTR 2288 / 201-F6</strain>
    </source>
</reference>
<dbReference type="Proteomes" id="UP000037660">
    <property type="component" value="Unassembled WGS sequence"/>
</dbReference>
<dbReference type="SMART" id="SM00905">
    <property type="entry name" value="FolB"/>
    <property type="match status" value="1"/>
</dbReference>
<name>A0A0K8P5C9_PISS1</name>
<evidence type="ECO:0000256" key="6">
    <source>
        <dbReference type="ARBA" id="ARBA00023239"/>
    </source>
</evidence>
<gene>
    <name evidence="9" type="ORF">ISF6_3659</name>
</gene>
<dbReference type="InterPro" id="IPR006156">
    <property type="entry name" value="Dihydroneopterin_aldolase"/>
</dbReference>
<dbReference type="OrthoDB" id="9810587at2"/>
<comment type="catalytic activity">
    <reaction evidence="1">
        <text>7,8-dihydroneopterin = 6-hydroxymethyl-7,8-dihydropterin + glycolaldehyde</text>
        <dbReference type="Rhea" id="RHEA:10540"/>
        <dbReference type="ChEBI" id="CHEBI:17001"/>
        <dbReference type="ChEBI" id="CHEBI:17071"/>
        <dbReference type="ChEBI" id="CHEBI:44841"/>
        <dbReference type="EC" id="4.1.2.25"/>
    </reaction>
</comment>
<protein>
    <recommendedName>
        <fullName evidence="4">dihydroneopterin aldolase</fullName>
        <ecNumber evidence="4">4.1.2.25</ecNumber>
    </recommendedName>
    <alternativeName>
        <fullName evidence="7">7,8-dihydroneopterin aldolase</fullName>
    </alternativeName>
</protein>
<feature type="domain" description="Dihydroneopterin aldolase/epimerase" evidence="8">
    <location>
        <begin position="28"/>
        <end position="138"/>
    </location>
</feature>
<dbReference type="InterPro" id="IPR043133">
    <property type="entry name" value="GTP-CH-I_C/QueF"/>
</dbReference>
<organism evidence="9 10">
    <name type="scientific">Piscinibacter sakaiensis</name>
    <name type="common">Ideonella sakaiensis</name>
    <dbReference type="NCBI Taxonomy" id="1547922"/>
    <lineage>
        <taxon>Bacteria</taxon>
        <taxon>Pseudomonadati</taxon>
        <taxon>Pseudomonadota</taxon>
        <taxon>Betaproteobacteria</taxon>
        <taxon>Burkholderiales</taxon>
        <taxon>Sphaerotilaceae</taxon>
        <taxon>Piscinibacter</taxon>
    </lineage>
</organism>
<evidence type="ECO:0000313" key="9">
    <source>
        <dbReference type="EMBL" id="GAP37714.1"/>
    </source>
</evidence>
<dbReference type="EC" id="4.1.2.25" evidence="4"/>
<evidence type="ECO:0000256" key="4">
    <source>
        <dbReference type="ARBA" id="ARBA00013043"/>
    </source>
</evidence>
<proteinExistence type="inferred from homology"/>
<comment type="caution">
    <text evidence="9">The sequence shown here is derived from an EMBL/GenBank/DDBJ whole genome shotgun (WGS) entry which is preliminary data.</text>
</comment>
<dbReference type="EMBL" id="BBYR01000056">
    <property type="protein sequence ID" value="GAP37714.1"/>
    <property type="molecule type" value="Genomic_DNA"/>
</dbReference>
<dbReference type="Pfam" id="PF02152">
    <property type="entry name" value="FolB"/>
    <property type="match status" value="1"/>
</dbReference>
<reference evidence="9 10" key="2">
    <citation type="journal article" date="2016" name="Science">
        <title>A bacterium that degrades and assimilates poly(ethylene terephthalate).</title>
        <authorList>
            <person name="Yoshida S."/>
            <person name="Hiraga K."/>
            <person name="Takehana T."/>
            <person name="Taniguchi I."/>
            <person name="Yamaji H."/>
            <person name="Maeda Y."/>
            <person name="Toyohara K."/>
            <person name="Miyamoto K."/>
            <person name="Kimura Y."/>
            <person name="Oda K."/>
        </authorList>
    </citation>
    <scope>NUCLEOTIDE SEQUENCE [LARGE SCALE GENOMIC DNA]</scope>
    <source>
        <strain evidence="10">NBRC 110686 / TISTR 2288 / 201-F6</strain>
    </source>
</reference>
<dbReference type="AlphaFoldDB" id="A0A0K8P5C9"/>
<evidence type="ECO:0000256" key="3">
    <source>
        <dbReference type="ARBA" id="ARBA00005708"/>
    </source>
</evidence>
<evidence type="ECO:0000256" key="1">
    <source>
        <dbReference type="ARBA" id="ARBA00001353"/>
    </source>
</evidence>
<dbReference type="GO" id="GO:0004150">
    <property type="term" value="F:dihydroneopterin aldolase activity"/>
    <property type="evidence" value="ECO:0007669"/>
    <property type="project" value="UniProtKB-EC"/>
</dbReference>
<accession>A0A0K8P5C9</accession>
<evidence type="ECO:0000313" key="10">
    <source>
        <dbReference type="Proteomes" id="UP000037660"/>
    </source>
</evidence>
<dbReference type="GO" id="GO:0046656">
    <property type="term" value="P:folic acid biosynthetic process"/>
    <property type="evidence" value="ECO:0007669"/>
    <property type="project" value="UniProtKB-KW"/>
</dbReference>
<keyword evidence="10" id="KW-1185">Reference proteome</keyword>
<keyword evidence="5" id="KW-0289">Folate biosynthesis</keyword>
<dbReference type="Gene3D" id="3.30.1130.10">
    <property type="match status" value="1"/>
</dbReference>
<dbReference type="STRING" id="1547922.ISF6_3659"/>
<dbReference type="GO" id="GO:0005737">
    <property type="term" value="C:cytoplasm"/>
    <property type="evidence" value="ECO:0007669"/>
    <property type="project" value="TreeGrafter"/>
</dbReference>
<dbReference type="PANTHER" id="PTHR42844:SF1">
    <property type="entry name" value="DIHYDRONEOPTERIN ALDOLASE 1-RELATED"/>
    <property type="match status" value="1"/>
</dbReference>
<evidence type="ECO:0000256" key="2">
    <source>
        <dbReference type="ARBA" id="ARBA00005013"/>
    </source>
</evidence>
<dbReference type="InterPro" id="IPR006157">
    <property type="entry name" value="FolB_dom"/>
</dbReference>
<evidence type="ECO:0000259" key="8">
    <source>
        <dbReference type="SMART" id="SM00905"/>
    </source>
</evidence>
<comment type="pathway">
    <text evidence="2">Cofactor biosynthesis; tetrahydrofolate biosynthesis; 2-amino-4-hydroxy-6-hydroxymethyl-7,8-dihydropteridine diphosphate from 7,8-dihydroneopterin triphosphate: step 3/4.</text>
</comment>
<dbReference type="PANTHER" id="PTHR42844">
    <property type="entry name" value="DIHYDRONEOPTERIN ALDOLASE 1-RELATED"/>
    <property type="match status" value="1"/>
</dbReference>